<feature type="domain" description="Polymerase/histidinol phosphatase N-terminal" evidence="1">
    <location>
        <begin position="5"/>
        <end position="71"/>
    </location>
</feature>
<organism evidence="2 3">
    <name type="scientific">Candidatus Fimiplasma intestinipullorum</name>
    <dbReference type="NCBI Taxonomy" id="2840825"/>
    <lineage>
        <taxon>Bacteria</taxon>
        <taxon>Bacillati</taxon>
        <taxon>Bacillota</taxon>
        <taxon>Clostridia</taxon>
        <taxon>Eubacteriales</taxon>
        <taxon>Candidatus Fimiplasma</taxon>
    </lineage>
</organism>
<dbReference type="AlphaFoldDB" id="A0A9D1L0Q5"/>
<sequence length="299" mass="33371">MKNYIDLHMHSIYSDDGEFTPRELVLKCVEAGVRIMAIADHNSVKAIDEEKAACLEAGIICIPALEIDCTYQGINLHVLGYGIDHTRQDIQALETNVYLQEVACSEQKLALTNQLGFQLEKADLERLSSNGVWTGEMFAEVLLGKEEYQDAELLKPYREGGRHSDNPFVNFYWDYYAQGKPCYTEIVYPSLEETIQLIHQAGGKAVLAHPGNHLKGCFERFDEMVALGLDGVEAFSSYHSPETIDYFYQKGLAYGLLITSGSDFHGKTKPAIAINGSQCTIDQQTTEMQLKQAGLIAEK</sequence>
<evidence type="ECO:0000259" key="1">
    <source>
        <dbReference type="SMART" id="SM00481"/>
    </source>
</evidence>
<dbReference type="InterPro" id="IPR016195">
    <property type="entry name" value="Pol/histidinol_Pase-like"/>
</dbReference>
<dbReference type="GO" id="GO:0004534">
    <property type="term" value="F:5'-3' RNA exonuclease activity"/>
    <property type="evidence" value="ECO:0007669"/>
    <property type="project" value="TreeGrafter"/>
</dbReference>
<reference evidence="2" key="2">
    <citation type="journal article" date="2021" name="PeerJ">
        <title>Extensive microbial diversity within the chicken gut microbiome revealed by metagenomics and culture.</title>
        <authorList>
            <person name="Gilroy R."/>
            <person name="Ravi A."/>
            <person name="Getino M."/>
            <person name="Pursley I."/>
            <person name="Horton D.L."/>
            <person name="Alikhan N.F."/>
            <person name="Baker D."/>
            <person name="Gharbi K."/>
            <person name="Hall N."/>
            <person name="Watson M."/>
            <person name="Adriaenssens E.M."/>
            <person name="Foster-Nyarko E."/>
            <person name="Jarju S."/>
            <person name="Secka A."/>
            <person name="Antonio M."/>
            <person name="Oren A."/>
            <person name="Chaudhuri R.R."/>
            <person name="La Ragione R."/>
            <person name="Hildebrand F."/>
            <person name="Pallen M.J."/>
        </authorList>
    </citation>
    <scope>NUCLEOTIDE SEQUENCE</scope>
    <source>
        <strain evidence="2">CHK195-11698</strain>
    </source>
</reference>
<proteinExistence type="predicted"/>
<dbReference type="PANTHER" id="PTHR42924:SF3">
    <property type="entry name" value="POLYMERASE_HISTIDINOL PHOSPHATASE N-TERMINAL DOMAIN-CONTAINING PROTEIN"/>
    <property type="match status" value="1"/>
</dbReference>
<evidence type="ECO:0000313" key="2">
    <source>
        <dbReference type="EMBL" id="HIU14004.1"/>
    </source>
</evidence>
<dbReference type="Gene3D" id="3.20.20.140">
    <property type="entry name" value="Metal-dependent hydrolases"/>
    <property type="match status" value="1"/>
</dbReference>
<gene>
    <name evidence="2" type="ORF">IAD15_08045</name>
</gene>
<evidence type="ECO:0000313" key="3">
    <source>
        <dbReference type="Proteomes" id="UP000824175"/>
    </source>
</evidence>
<dbReference type="GO" id="GO:0035312">
    <property type="term" value="F:5'-3' DNA exonuclease activity"/>
    <property type="evidence" value="ECO:0007669"/>
    <property type="project" value="TreeGrafter"/>
</dbReference>
<dbReference type="Gene3D" id="1.10.150.650">
    <property type="match status" value="1"/>
</dbReference>
<dbReference type="Proteomes" id="UP000824175">
    <property type="component" value="Unassembled WGS sequence"/>
</dbReference>
<name>A0A9D1L0Q5_9FIRM</name>
<dbReference type="InterPro" id="IPR003141">
    <property type="entry name" value="Pol/His_phosphatase_N"/>
</dbReference>
<reference evidence="2" key="1">
    <citation type="submission" date="2020-10" db="EMBL/GenBank/DDBJ databases">
        <authorList>
            <person name="Gilroy R."/>
        </authorList>
    </citation>
    <scope>NUCLEOTIDE SEQUENCE</scope>
    <source>
        <strain evidence="2">CHK195-11698</strain>
    </source>
</reference>
<dbReference type="Pfam" id="PF02811">
    <property type="entry name" value="PHP"/>
    <property type="match status" value="1"/>
</dbReference>
<comment type="caution">
    <text evidence="2">The sequence shown here is derived from an EMBL/GenBank/DDBJ whole genome shotgun (WGS) entry which is preliminary data.</text>
</comment>
<dbReference type="SMART" id="SM00481">
    <property type="entry name" value="POLIIIAc"/>
    <property type="match status" value="1"/>
</dbReference>
<dbReference type="InterPro" id="IPR004013">
    <property type="entry name" value="PHP_dom"/>
</dbReference>
<protein>
    <submittedName>
        <fullName evidence="2">PHP domain-containing protein</fullName>
    </submittedName>
</protein>
<dbReference type="CDD" id="cd07438">
    <property type="entry name" value="PHP_HisPPase_AMP"/>
    <property type="match status" value="1"/>
</dbReference>
<dbReference type="EMBL" id="DVMJ01000066">
    <property type="protein sequence ID" value="HIU14004.1"/>
    <property type="molecule type" value="Genomic_DNA"/>
</dbReference>
<dbReference type="PANTHER" id="PTHR42924">
    <property type="entry name" value="EXONUCLEASE"/>
    <property type="match status" value="1"/>
</dbReference>
<accession>A0A9D1L0Q5</accession>
<dbReference type="SUPFAM" id="SSF89550">
    <property type="entry name" value="PHP domain-like"/>
    <property type="match status" value="1"/>
</dbReference>
<dbReference type="InterPro" id="IPR052018">
    <property type="entry name" value="PHP_domain"/>
</dbReference>